<dbReference type="GO" id="GO:0008967">
    <property type="term" value="F:phosphoglycolate phosphatase activity"/>
    <property type="evidence" value="ECO:0007669"/>
    <property type="project" value="UniProtKB-EC"/>
</dbReference>
<reference evidence="5 6" key="1">
    <citation type="submission" date="2018-07" db="EMBL/GenBank/DDBJ databases">
        <title>Draft genome sequence of Ancylomarina sp. M1P.</title>
        <authorList>
            <person name="Yadav S."/>
            <person name="Villanueva L."/>
            <person name="Damste J.S.S."/>
        </authorList>
    </citation>
    <scope>NUCLEOTIDE SEQUENCE [LARGE SCALE GENOMIC DNA]</scope>
    <source>
        <strain evidence="5 6">M1P</strain>
    </source>
</reference>
<dbReference type="Gene3D" id="3.40.50.1000">
    <property type="entry name" value="HAD superfamily/HAD-like"/>
    <property type="match status" value="1"/>
</dbReference>
<dbReference type="Proteomes" id="UP000285794">
    <property type="component" value="Unassembled WGS sequence"/>
</dbReference>
<evidence type="ECO:0000256" key="4">
    <source>
        <dbReference type="ARBA" id="ARBA00013078"/>
    </source>
</evidence>
<dbReference type="SFLD" id="SFLDG01129">
    <property type="entry name" value="C1.5:_HAD__Beta-PGM__Phosphata"/>
    <property type="match status" value="1"/>
</dbReference>
<accession>A0A425Y2S3</accession>
<dbReference type="RefSeq" id="WP_125030113.1">
    <property type="nucleotide sequence ID" value="NZ_JAPXVP010000001.1"/>
</dbReference>
<dbReference type="InterPro" id="IPR023214">
    <property type="entry name" value="HAD_sf"/>
</dbReference>
<keyword evidence="5" id="KW-0378">Hydrolase</keyword>
<organism evidence="5 6">
    <name type="scientific">Ancylomarina euxinus</name>
    <dbReference type="NCBI Taxonomy" id="2283627"/>
    <lineage>
        <taxon>Bacteria</taxon>
        <taxon>Pseudomonadati</taxon>
        <taxon>Bacteroidota</taxon>
        <taxon>Bacteroidia</taxon>
        <taxon>Marinilabiliales</taxon>
        <taxon>Marinifilaceae</taxon>
        <taxon>Ancylomarina</taxon>
    </lineage>
</organism>
<gene>
    <name evidence="5" type="ORF">DWB61_06635</name>
</gene>
<dbReference type="GO" id="GO:0006281">
    <property type="term" value="P:DNA repair"/>
    <property type="evidence" value="ECO:0007669"/>
    <property type="project" value="TreeGrafter"/>
</dbReference>
<dbReference type="PANTHER" id="PTHR43434">
    <property type="entry name" value="PHOSPHOGLYCOLATE PHOSPHATASE"/>
    <property type="match status" value="1"/>
</dbReference>
<name>A0A425Y2S3_9BACT</name>
<evidence type="ECO:0000313" key="5">
    <source>
        <dbReference type="EMBL" id="RRG22488.1"/>
    </source>
</evidence>
<dbReference type="PANTHER" id="PTHR43434:SF1">
    <property type="entry name" value="PHOSPHOGLYCOLATE PHOSPHATASE"/>
    <property type="match status" value="1"/>
</dbReference>
<dbReference type="InterPro" id="IPR023198">
    <property type="entry name" value="PGP-like_dom2"/>
</dbReference>
<proteinExistence type="inferred from homology"/>
<dbReference type="OrthoDB" id="9807630at2"/>
<comment type="caution">
    <text evidence="5">The sequence shown here is derived from an EMBL/GenBank/DDBJ whole genome shotgun (WGS) entry which is preliminary data.</text>
</comment>
<dbReference type="InterPro" id="IPR041492">
    <property type="entry name" value="HAD_2"/>
</dbReference>
<dbReference type="Pfam" id="PF13419">
    <property type="entry name" value="HAD_2"/>
    <property type="match status" value="1"/>
</dbReference>
<comment type="catalytic activity">
    <reaction evidence="1">
        <text>2-phosphoglycolate + H2O = glycolate + phosphate</text>
        <dbReference type="Rhea" id="RHEA:14369"/>
        <dbReference type="ChEBI" id="CHEBI:15377"/>
        <dbReference type="ChEBI" id="CHEBI:29805"/>
        <dbReference type="ChEBI" id="CHEBI:43474"/>
        <dbReference type="ChEBI" id="CHEBI:58033"/>
        <dbReference type="EC" id="3.1.3.18"/>
    </reaction>
</comment>
<evidence type="ECO:0000256" key="2">
    <source>
        <dbReference type="ARBA" id="ARBA00004818"/>
    </source>
</evidence>
<dbReference type="EMBL" id="QQWG01000005">
    <property type="protein sequence ID" value="RRG22488.1"/>
    <property type="molecule type" value="Genomic_DNA"/>
</dbReference>
<dbReference type="SUPFAM" id="SSF56784">
    <property type="entry name" value="HAD-like"/>
    <property type="match status" value="1"/>
</dbReference>
<dbReference type="GO" id="GO:0005829">
    <property type="term" value="C:cytosol"/>
    <property type="evidence" value="ECO:0007669"/>
    <property type="project" value="TreeGrafter"/>
</dbReference>
<dbReference type="InterPro" id="IPR036412">
    <property type="entry name" value="HAD-like_sf"/>
</dbReference>
<dbReference type="InterPro" id="IPR050155">
    <property type="entry name" value="HAD-like_hydrolase_sf"/>
</dbReference>
<evidence type="ECO:0000256" key="3">
    <source>
        <dbReference type="ARBA" id="ARBA00006171"/>
    </source>
</evidence>
<protein>
    <recommendedName>
        <fullName evidence="4">phosphoglycolate phosphatase</fullName>
        <ecNumber evidence="4">3.1.3.18</ecNumber>
    </recommendedName>
</protein>
<evidence type="ECO:0000256" key="1">
    <source>
        <dbReference type="ARBA" id="ARBA00000830"/>
    </source>
</evidence>
<dbReference type="Gene3D" id="1.10.150.240">
    <property type="entry name" value="Putative phosphatase, domain 2"/>
    <property type="match status" value="1"/>
</dbReference>
<comment type="similarity">
    <text evidence="3">Belongs to the HAD-like hydrolase superfamily. CbbY/CbbZ/Gph/YieH family.</text>
</comment>
<dbReference type="SFLD" id="SFLDS00003">
    <property type="entry name" value="Haloacid_Dehalogenase"/>
    <property type="match status" value="1"/>
</dbReference>
<comment type="pathway">
    <text evidence="2">Organic acid metabolism; glycolate biosynthesis; glycolate from 2-phosphoglycolate: step 1/1.</text>
</comment>
<sequence length="212" mass="24498">MHKFKAIIWDYNGTLLNDIEIGIESINLMLSKRNLPLLTSESYREVFTFPVKDYYERVGFDFQKEDWDLTAHEFIANYTKRLPHSDIFPEARILLDLFKKQGKKQFILSAMEMNMLKDSTQELNIQQFFNEVSGINDIYASSKIENGKNLFLKHKLKAEDVCLFGDTTHDYEVAQSLGCHCYLIASGHQSIEKLKATGCPNIIESLNDIITE</sequence>
<evidence type="ECO:0000313" key="6">
    <source>
        <dbReference type="Proteomes" id="UP000285794"/>
    </source>
</evidence>
<dbReference type="EC" id="3.1.3.18" evidence="4"/>
<dbReference type="AlphaFoldDB" id="A0A425Y2S3"/>
<keyword evidence="6" id="KW-1185">Reference proteome</keyword>